<comment type="caution">
    <text evidence="2">The sequence shown here is derived from an EMBL/GenBank/DDBJ whole genome shotgun (WGS) entry which is preliminary data.</text>
</comment>
<reference evidence="2" key="1">
    <citation type="submission" date="2019-08" db="EMBL/GenBank/DDBJ databases">
        <authorList>
            <person name="Kucharzyk K."/>
            <person name="Murdoch R.W."/>
            <person name="Higgins S."/>
            <person name="Loffler F."/>
        </authorList>
    </citation>
    <scope>NUCLEOTIDE SEQUENCE</scope>
</reference>
<organism evidence="2">
    <name type="scientific">bioreactor metagenome</name>
    <dbReference type="NCBI Taxonomy" id="1076179"/>
    <lineage>
        <taxon>unclassified sequences</taxon>
        <taxon>metagenomes</taxon>
        <taxon>ecological metagenomes</taxon>
    </lineage>
</organism>
<dbReference type="PANTHER" id="PTHR45526">
    <property type="entry name" value="TRANSCRIPTIONAL REGULATORY PROTEIN DPIA"/>
    <property type="match status" value="1"/>
</dbReference>
<feature type="domain" description="Response regulatory" evidence="1">
    <location>
        <begin position="1"/>
        <end position="63"/>
    </location>
</feature>
<dbReference type="Pfam" id="PF00072">
    <property type="entry name" value="Response_reg"/>
    <property type="match status" value="1"/>
</dbReference>
<gene>
    <name evidence="2" type="primary">dcuR_12</name>
    <name evidence="2" type="ORF">SDC9_195232</name>
</gene>
<sequence>MPGMNGLELLTQIRKVGKGVDVIVVTAACDNISIKTALRFGAVDYIIKPFEFERLEAALAAYRELAQLMKDQERINQLESDQCILYKEPALPANLPKGIDRNTLKNIWEKIHLMKRTAFSTEEMAGNVGISRVSMRKYLEFLHHIGILELELLYGTIGRPVYKYRCKSLANKSIYRYL</sequence>
<proteinExistence type="predicted"/>
<dbReference type="InterPro" id="IPR001789">
    <property type="entry name" value="Sig_transdc_resp-reg_receiver"/>
</dbReference>
<protein>
    <submittedName>
        <fullName evidence="2">Transcriptional regulatory protein DcuR</fullName>
    </submittedName>
</protein>
<dbReference type="EMBL" id="VSSQ01109268">
    <property type="protein sequence ID" value="MPN47629.1"/>
    <property type="molecule type" value="Genomic_DNA"/>
</dbReference>
<dbReference type="GO" id="GO:0000156">
    <property type="term" value="F:phosphorelay response regulator activity"/>
    <property type="evidence" value="ECO:0007669"/>
    <property type="project" value="TreeGrafter"/>
</dbReference>
<evidence type="ECO:0000313" key="2">
    <source>
        <dbReference type="EMBL" id="MPN47629.1"/>
    </source>
</evidence>
<dbReference type="InterPro" id="IPR011006">
    <property type="entry name" value="CheY-like_superfamily"/>
</dbReference>
<dbReference type="InterPro" id="IPR051271">
    <property type="entry name" value="2C-system_Tx_regulators"/>
</dbReference>
<accession>A0A645IB06</accession>
<dbReference type="Gene3D" id="3.40.50.2300">
    <property type="match status" value="1"/>
</dbReference>
<dbReference type="AlphaFoldDB" id="A0A645IB06"/>
<name>A0A645IB06_9ZZZZ</name>
<dbReference type="PANTHER" id="PTHR45526:SF1">
    <property type="entry name" value="TRANSCRIPTIONAL REGULATORY PROTEIN DCUR-RELATED"/>
    <property type="match status" value="1"/>
</dbReference>
<dbReference type="SUPFAM" id="SSF52172">
    <property type="entry name" value="CheY-like"/>
    <property type="match status" value="1"/>
</dbReference>
<dbReference type="PROSITE" id="PS50110">
    <property type="entry name" value="RESPONSE_REGULATORY"/>
    <property type="match status" value="1"/>
</dbReference>
<evidence type="ECO:0000259" key="1">
    <source>
        <dbReference type="PROSITE" id="PS50110"/>
    </source>
</evidence>